<evidence type="ECO:0000313" key="15">
    <source>
        <dbReference type="EMBL" id="KAK8396054.1"/>
    </source>
</evidence>
<evidence type="ECO:0000313" key="16">
    <source>
        <dbReference type="Proteomes" id="UP001487740"/>
    </source>
</evidence>
<evidence type="ECO:0000256" key="11">
    <source>
        <dbReference type="PROSITE-ProRule" id="PRU00124"/>
    </source>
</evidence>
<evidence type="ECO:0000256" key="1">
    <source>
        <dbReference type="ARBA" id="ARBA00004167"/>
    </source>
</evidence>
<dbReference type="PROSITE" id="PS50287">
    <property type="entry name" value="SRCR_2"/>
    <property type="match status" value="1"/>
</dbReference>
<dbReference type="InterPro" id="IPR015420">
    <property type="entry name" value="Peptidase_S1A_nudel"/>
</dbReference>
<dbReference type="InterPro" id="IPR009003">
    <property type="entry name" value="Peptidase_S1_PA"/>
</dbReference>
<comment type="caution">
    <text evidence="15">The sequence shown here is derived from an EMBL/GenBank/DDBJ whole genome shotgun (WGS) entry which is preliminary data.</text>
</comment>
<evidence type="ECO:0000256" key="6">
    <source>
        <dbReference type="ARBA" id="ARBA00022801"/>
    </source>
</evidence>
<feature type="domain" description="Peptidase S1" evidence="13">
    <location>
        <begin position="266"/>
        <end position="482"/>
    </location>
</feature>
<evidence type="ECO:0000256" key="9">
    <source>
        <dbReference type="ARBA" id="ARBA00023136"/>
    </source>
</evidence>
<dbReference type="PRINTS" id="PR00261">
    <property type="entry name" value="LDLRECEPTOR"/>
</dbReference>
<feature type="disulfide bond" evidence="11">
    <location>
        <begin position="569"/>
        <end position="584"/>
    </location>
</feature>
<evidence type="ECO:0000256" key="8">
    <source>
        <dbReference type="ARBA" id="ARBA00022989"/>
    </source>
</evidence>
<dbReference type="Proteomes" id="UP001487740">
    <property type="component" value="Unassembled WGS sequence"/>
</dbReference>
<evidence type="ECO:0000256" key="4">
    <source>
        <dbReference type="ARBA" id="ARBA00022692"/>
    </source>
</evidence>
<keyword evidence="5" id="KW-0677">Repeat</keyword>
<evidence type="ECO:0000256" key="10">
    <source>
        <dbReference type="ARBA" id="ARBA00023157"/>
    </source>
</evidence>
<keyword evidence="3" id="KW-0645">Protease</keyword>
<reference evidence="15 16" key="1">
    <citation type="submission" date="2023-03" db="EMBL/GenBank/DDBJ databases">
        <title>High-quality genome of Scylla paramamosain provides insights in environmental adaptation.</title>
        <authorList>
            <person name="Zhang L."/>
        </authorList>
    </citation>
    <scope>NUCLEOTIDE SEQUENCE [LARGE SCALE GENOMIC DNA]</scope>
    <source>
        <strain evidence="15">LZ_2023a</strain>
        <tissue evidence="15">Muscle</tissue>
    </source>
</reference>
<evidence type="ECO:0000256" key="3">
    <source>
        <dbReference type="ARBA" id="ARBA00022670"/>
    </source>
</evidence>
<dbReference type="Pfam" id="PF00057">
    <property type="entry name" value="Ldl_recept_a"/>
    <property type="match status" value="1"/>
</dbReference>
<dbReference type="Pfam" id="PF09342">
    <property type="entry name" value="DUF1986"/>
    <property type="match status" value="1"/>
</dbReference>
<evidence type="ECO:0000259" key="14">
    <source>
        <dbReference type="PROSITE" id="PS50287"/>
    </source>
</evidence>
<dbReference type="Gene3D" id="2.40.128.620">
    <property type="match status" value="1"/>
</dbReference>
<feature type="disulfide bond" evidence="11">
    <location>
        <begin position="550"/>
        <end position="562"/>
    </location>
</feature>
<evidence type="ECO:0000256" key="2">
    <source>
        <dbReference type="ARBA" id="ARBA00004308"/>
    </source>
</evidence>
<comment type="caution">
    <text evidence="12">Lacks conserved residue(s) required for the propagation of feature annotation.</text>
</comment>
<feature type="disulfide bond" evidence="11">
    <location>
        <begin position="639"/>
        <end position="654"/>
    </location>
</feature>
<dbReference type="SMART" id="SM00020">
    <property type="entry name" value="Tryp_SPc"/>
    <property type="match status" value="1"/>
</dbReference>
<dbReference type="GO" id="GO:0016192">
    <property type="term" value="P:vesicle-mediated transport"/>
    <property type="evidence" value="ECO:0007669"/>
    <property type="project" value="UniProtKB-ARBA"/>
</dbReference>
<dbReference type="InterPro" id="IPR036772">
    <property type="entry name" value="SRCR-like_dom_sf"/>
</dbReference>
<organism evidence="15 16">
    <name type="scientific">Scylla paramamosain</name>
    <name type="common">Mud crab</name>
    <dbReference type="NCBI Taxonomy" id="85552"/>
    <lineage>
        <taxon>Eukaryota</taxon>
        <taxon>Metazoa</taxon>
        <taxon>Ecdysozoa</taxon>
        <taxon>Arthropoda</taxon>
        <taxon>Crustacea</taxon>
        <taxon>Multicrustacea</taxon>
        <taxon>Malacostraca</taxon>
        <taxon>Eumalacostraca</taxon>
        <taxon>Eucarida</taxon>
        <taxon>Decapoda</taxon>
        <taxon>Pleocyemata</taxon>
        <taxon>Brachyura</taxon>
        <taxon>Eubrachyura</taxon>
        <taxon>Portunoidea</taxon>
        <taxon>Portunidae</taxon>
        <taxon>Portuninae</taxon>
        <taxon>Scylla</taxon>
    </lineage>
</organism>
<dbReference type="InterPro" id="IPR050685">
    <property type="entry name" value="LDLR"/>
</dbReference>
<dbReference type="InterPro" id="IPR036055">
    <property type="entry name" value="LDL_receptor-like_sf"/>
</dbReference>
<proteinExistence type="predicted"/>
<dbReference type="SMART" id="SM00192">
    <property type="entry name" value="LDLa"/>
    <property type="match status" value="4"/>
</dbReference>
<keyword evidence="6" id="KW-0378">Hydrolase</keyword>
<dbReference type="GO" id="GO:0004252">
    <property type="term" value="F:serine-type endopeptidase activity"/>
    <property type="evidence" value="ECO:0007669"/>
    <property type="project" value="InterPro"/>
</dbReference>
<dbReference type="SUPFAM" id="SSF50494">
    <property type="entry name" value="Trypsin-like serine proteases"/>
    <property type="match status" value="1"/>
</dbReference>
<feature type="disulfide bond" evidence="11">
    <location>
        <begin position="65"/>
        <end position="80"/>
    </location>
</feature>
<dbReference type="PANTHER" id="PTHR24270">
    <property type="entry name" value="LOW-DENSITY LIPOPROTEIN RECEPTOR-RELATED"/>
    <property type="match status" value="1"/>
</dbReference>
<evidence type="ECO:0000256" key="7">
    <source>
        <dbReference type="ARBA" id="ARBA00022825"/>
    </source>
</evidence>
<dbReference type="PROSITE" id="PS50068">
    <property type="entry name" value="LDLRA_2"/>
    <property type="match status" value="5"/>
</dbReference>
<keyword evidence="8" id="KW-1133">Transmembrane helix</keyword>
<dbReference type="EMBL" id="JARAKH010000016">
    <property type="protein sequence ID" value="KAK8396054.1"/>
    <property type="molecule type" value="Genomic_DNA"/>
</dbReference>
<dbReference type="InterPro" id="IPR023415">
    <property type="entry name" value="LDLR_class-A_CS"/>
</dbReference>
<dbReference type="AlphaFoldDB" id="A0AAW0U8Y4"/>
<dbReference type="InterPro" id="IPR001254">
    <property type="entry name" value="Trypsin_dom"/>
</dbReference>
<dbReference type="PROSITE" id="PS01209">
    <property type="entry name" value="LDLRA_1"/>
    <property type="match status" value="2"/>
</dbReference>
<keyword evidence="10 11" id="KW-1015">Disulfide bond</keyword>
<feature type="disulfide bond" evidence="11">
    <location>
        <begin position="496"/>
        <end position="514"/>
    </location>
</feature>
<feature type="domain" description="SRCR" evidence="14">
    <location>
        <begin position="81"/>
        <end position="127"/>
    </location>
</feature>
<dbReference type="GO" id="GO:0012505">
    <property type="term" value="C:endomembrane system"/>
    <property type="evidence" value="ECO:0007669"/>
    <property type="project" value="UniProtKB-SubCell"/>
</dbReference>
<dbReference type="InterPro" id="IPR002172">
    <property type="entry name" value="LDrepeatLR_classA_rpt"/>
</dbReference>
<dbReference type="SUPFAM" id="SSF57424">
    <property type="entry name" value="LDL receptor-like module"/>
    <property type="match status" value="4"/>
</dbReference>
<dbReference type="CDD" id="cd00112">
    <property type="entry name" value="LDLa"/>
    <property type="match status" value="4"/>
</dbReference>
<evidence type="ECO:0000259" key="13">
    <source>
        <dbReference type="PROSITE" id="PS50240"/>
    </source>
</evidence>
<dbReference type="GO" id="GO:0006508">
    <property type="term" value="P:proteolysis"/>
    <property type="evidence" value="ECO:0007669"/>
    <property type="project" value="UniProtKB-KW"/>
</dbReference>
<dbReference type="InterPro" id="IPR043504">
    <property type="entry name" value="Peptidase_S1_PA_chymotrypsin"/>
</dbReference>
<name>A0AAW0U8Y4_SCYPA</name>
<dbReference type="InterPro" id="IPR001190">
    <property type="entry name" value="SRCR"/>
</dbReference>
<dbReference type="Gene3D" id="4.10.400.10">
    <property type="entry name" value="Low-density Lipoprotein Receptor"/>
    <property type="match status" value="2"/>
</dbReference>
<keyword evidence="9" id="KW-0472">Membrane</keyword>
<keyword evidence="7" id="KW-0720">Serine protease</keyword>
<dbReference type="SUPFAM" id="SSF56487">
    <property type="entry name" value="SRCR-like"/>
    <property type="match status" value="1"/>
</dbReference>
<evidence type="ECO:0000256" key="5">
    <source>
        <dbReference type="ARBA" id="ARBA00022737"/>
    </source>
</evidence>
<keyword evidence="16" id="KW-1185">Reference proteome</keyword>
<keyword evidence="4" id="KW-0812">Transmembrane</keyword>
<sequence length="833" mass="91607">MRHCTDGSDEVGCQCPDRVLSAGRSDLICDGHPDCPDGSDEECDACDGQFQCAISLQCVLVNQVCDTRKDCRFGEDERDCLLLYNKTQKEENVVEGTLALREGPRWKSLCLNTIPERLANHVCRFLGYSELGGIDYTQAPIFTDLVSRVLTNAGATTSSPLKPPVTPVLNTVFFKITSTIKAQVRARTEDSHSLLKDVLTLKGSESDKGTKIGPSLLKDVLSLRHFTKRGRTCRQAVLTCQVEACGKAPLYYFSKETPVWKVGGVPWAAGVYVGGVYRCGGTLVRPRWVATSAGCMAGINLRQEVVIVVMGSFQRIGTLTRILGAHENERRVDLLKSVTDSDVLLLRLVHRMPKTDYINHLCLPTSAPSVGDSSLCTVAGESKHHARESVGIPLTLRKECEAGKLCPVPREAFETCTESWAGILACQPPNQYNPTWQGVGVWAYRAPSQDGECRPSSSHPRLTDDQLAAMHAIMDKEESLVASPDEPLVECDGRLCATGVCVTPQQECDAQLDCPDLTDELSSCLLDVTTCLPEDVTVNVTVNSSVQCECPGEGWACRNGACLPPVRVCDGVRDCAKGEDEEDCSCCKTIALRTPERICDSIVDCDDGRDEVNCSCVAVKEFKCYRSKPQLCVERGRVCDGTKDCQQGEDEGICVTLAPNMTVEEDEFGRPKQRSPRGYLIVRLAGTWYTYIYSRWETYLSHLVCLQLGYLFAKDTTFRNTTCEAVGKEWLEEEKVVVVKEVKEDVVMEVVWIDSVCPGILNAYSLVNINGRQRAGMLTVAGDTFLFLLCCPLVTVHFGLSQGPHSSERNGVLYGYVREHVIVLMTVDDRVSG</sequence>
<evidence type="ECO:0000256" key="12">
    <source>
        <dbReference type="PROSITE-ProRule" id="PRU00196"/>
    </source>
</evidence>
<comment type="subcellular location">
    <subcellularLocation>
        <location evidence="2">Endomembrane system</location>
    </subcellularLocation>
    <subcellularLocation>
        <location evidence="1">Membrane</location>
        <topology evidence="1">Single-pass membrane protein</topology>
    </subcellularLocation>
</comment>
<gene>
    <name evidence="15" type="ORF">O3P69_005266</name>
</gene>
<accession>A0AAW0U8Y4</accession>
<dbReference type="GO" id="GO:0005886">
    <property type="term" value="C:plasma membrane"/>
    <property type="evidence" value="ECO:0007669"/>
    <property type="project" value="TreeGrafter"/>
</dbReference>
<dbReference type="PROSITE" id="PS50240">
    <property type="entry name" value="TRYPSIN_DOM"/>
    <property type="match status" value="1"/>
</dbReference>
<protein>
    <submittedName>
        <fullName evidence="15">Uncharacterized protein</fullName>
    </submittedName>
</protein>
<feature type="disulfide bond" evidence="11">
    <location>
        <begin position="557"/>
        <end position="575"/>
    </location>
</feature>
<dbReference type="Gene3D" id="2.40.10.10">
    <property type="entry name" value="Trypsin-like serine proteases"/>
    <property type="match status" value="2"/>
</dbReference>